<dbReference type="EnsemblPlants" id="HORVU.MOREX.r3.6HG0610660.1">
    <property type="protein sequence ID" value="HORVU.MOREX.r3.6HG0610660.1.CDS1"/>
    <property type="gene ID" value="HORVU.MOREX.r3.6HG0610660"/>
</dbReference>
<reference evidence="2" key="1">
    <citation type="journal article" date="2012" name="Nature">
        <title>A physical, genetic and functional sequence assembly of the barley genome.</title>
        <authorList>
            <consortium name="The International Barley Genome Sequencing Consortium"/>
            <person name="Mayer K.F."/>
            <person name="Waugh R."/>
            <person name="Brown J.W."/>
            <person name="Schulman A."/>
            <person name="Langridge P."/>
            <person name="Platzer M."/>
            <person name="Fincher G.B."/>
            <person name="Muehlbauer G.J."/>
            <person name="Sato K."/>
            <person name="Close T.J."/>
            <person name="Wise R.P."/>
            <person name="Stein N."/>
        </authorList>
    </citation>
    <scope>NUCLEOTIDE SEQUENCE [LARGE SCALE GENOMIC DNA]</scope>
    <source>
        <strain evidence="2">cv. Morex</strain>
    </source>
</reference>
<proteinExistence type="predicted"/>
<protein>
    <submittedName>
        <fullName evidence="1">Uncharacterized protein</fullName>
    </submittedName>
</protein>
<reference evidence="1" key="3">
    <citation type="submission" date="2022-01" db="UniProtKB">
        <authorList>
            <consortium name="EnsemblPlants"/>
        </authorList>
    </citation>
    <scope>IDENTIFICATION</scope>
    <source>
        <strain evidence="1">subsp. vulgare</strain>
    </source>
</reference>
<keyword evidence="2" id="KW-1185">Reference proteome</keyword>
<sequence>MEMKFPEVMTREWTWQLAPPSRVVTEEDRCRNRRLERRLDITELDKHAMAKWHQQFLQDVLDERAFFVQRRVEQAAYREDRCTRKQAAFFSMELKEAATWSSDDER</sequence>
<organism evidence="1 2">
    <name type="scientific">Hordeum vulgare subsp. vulgare</name>
    <name type="common">Domesticated barley</name>
    <dbReference type="NCBI Taxonomy" id="112509"/>
    <lineage>
        <taxon>Eukaryota</taxon>
        <taxon>Viridiplantae</taxon>
        <taxon>Streptophyta</taxon>
        <taxon>Embryophyta</taxon>
        <taxon>Tracheophyta</taxon>
        <taxon>Spermatophyta</taxon>
        <taxon>Magnoliopsida</taxon>
        <taxon>Liliopsida</taxon>
        <taxon>Poales</taxon>
        <taxon>Poaceae</taxon>
        <taxon>BOP clade</taxon>
        <taxon>Pooideae</taxon>
        <taxon>Triticodae</taxon>
        <taxon>Triticeae</taxon>
        <taxon>Hordeinae</taxon>
        <taxon>Hordeum</taxon>
    </lineage>
</organism>
<name>A0A8I6YUS2_HORVV</name>
<evidence type="ECO:0000313" key="1">
    <source>
        <dbReference type="EnsemblPlants" id="HORVU.MOREX.r3.6HG0610660.1.CDS1"/>
    </source>
</evidence>
<dbReference type="AlphaFoldDB" id="A0A8I6YUS2"/>
<evidence type="ECO:0000313" key="2">
    <source>
        <dbReference type="Proteomes" id="UP000011116"/>
    </source>
</evidence>
<dbReference type="Proteomes" id="UP000011116">
    <property type="component" value="Chromosome 6H"/>
</dbReference>
<reference evidence="1" key="2">
    <citation type="submission" date="2020-10" db="EMBL/GenBank/DDBJ databases">
        <authorList>
            <person name="Scholz U."/>
            <person name="Mascher M."/>
            <person name="Fiebig A."/>
        </authorList>
    </citation>
    <scope>NUCLEOTIDE SEQUENCE [LARGE SCALE GENOMIC DNA]</scope>
    <source>
        <strain evidence="1">cv. Morex</strain>
    </source>
</reference>
<dbReference type="Gramene" id="HORVU.MOREX.r3.6HG0610660.1">
    <property type="protein sequence ID" value="HORVU.MOREX.r3.6HG0610660.1.CDS1"/>
    <property type="gene ID" value="HORVU.MOREX.r3.6HG0610660"/>
</dbReference>
<accession>A0A8I6YUS2</accession>